<feature type="transmembrane region" description="Helical" evidence="7">
    <location>
        <begin position="72"/>
        <end position="96"/>
    </location>
</feature>
<evidence type="ECO:0000313" key="9">
    <source>
        <dbReference type="EMBL" id="TBL74541.1"/>
    </source>
</evidence>
<proteinExistence type="inferred from homology"/>
<keyword evidence="6 7" id="KW-0472">Membrane</keyword>
<keyword evidence="2 7" id="KW-0813">Transport</keyword>
<feature type="transmembrane region" description="Helical" evidence="7">
    <location>
        <begin position="12"/>
        <end position="31"/>
    </location>
</feature>
<dbReference type="InterPro" id="IPR035906">
    <property type="entry name" value="MetI-like_sf"/>
</dbReference>
<evidence type="ECO:0000256" key="5">
    <source>
        <dbReference type="ARBA" id="ARBA00022989"/>
    </source>
</evidence>
<dbReference type="Proteomes" id="UP000293142">
    <property type="component" value="Unassembled WGS sequence"/>
</dbReference>
<evidence type="ECO:0000313" key="10">
    <source>
        <dbReference type="Proteomes" id="UP000293142"/>
    </source>
</evidence>
<sequence length="280" mass="31517">MAHTSALNRLLLHAVIIVIGLFMLYPIIWLISSSFKPSQLIFTDLSLWPKAATLNNYIAGWSGISRVKFSTFLINSLIVSALCVLGNLASCSMAAYAFGRLDFNLKKLWFAIMLVTIMLPHHVTIIPQYILFKQLNWIDTYYPLTIPKWLATDAFFIFLMVQFIRGLPKELDESATIDGCGQVQIFCRIILPLAVPALITTGIFTFLWTWDDFFSQLLYINTAKLYTIPLGLRLFMDSSGDSNWGAMFAMSVLSLVPSLVIFFSCQKYFVEGISTSGIKG</sequence>
<feature type="transmembrane region" description="Helical" evidence="7">
    <location>
        <begin position="189"/>
        <end position="210"/>
    </location>
</feature>
<reference evidence="9 10" key="1">
    <citation type="submission" date="2019-02" db="EMBL/GenBank/DDBJ databases">
        <title>Paenibacillus sp. nov., isolated from surface-sterilized tissue of Thalictrum simplex L.</title>
        <authorList>
            <person name="Tuo L."/>
        </authorList>
    </citation>
    <scope>NUCLEOTIDE SEQUENCE [LARGE SCALE GENOMIC DNA]</scope>
    <source>
        <strain evidence="9 10">N2SHLJ1</strain>
    </source>
</reference>
<dbReference type="GO" id="GO:0005886">
    <property type="term" value="C:plasma membrane"/>
    <property type="evidence" value="ECO:0007669"/>
    <property type="project" value="UniProtKB-SubCell"/>
</dbReference>
<dbReference type="Pfam" id="PF00528">
    <property type="entry name" value="BPD_transp_1"/>
    <property type="match status" value="1"/>
</dbReference>
<evidence type="ECO:0000256" key="3">
    <source>
        <dbReference type="ARBA" id="ARBA00022475"/>
    </source>
</evidence>
<protein>
    <submittedName>
        <fullName evidence="9">Carbohydrate ABC transporter permease</fullName>
    </submittedName>
</protein>
<comment type="similarity">
    <text evidence="7">Belongs to the binding-protein-dependent transport system permease family.</text>
</comment>
<comment type="subcellular location">
    <subcellularLocation>
        <location evidence="1 7">Cell membrane</location>
        <topology evidence="1 7">Multi-pass membrane protein</topology>
    </subcellularLocation>
</comment>
<feature type="domain" description="ABC transmembrane type-1" evidence="8">
    <location>
        <begin position="73"/>
        <end position="265"/>
    </location>
</feature>
<keyword evidence="3" id="KW-1003">Cell membrane</keyword>
<comment type="caution">
    <text evidence="9">The sequence shown here is derived from an EMBL/GenBank/DDBJ whole genome shotgun (WGS) entry which is preliminary data.</text>
</comment>
<keyword evidence="10" id="KW-1185">Reference proteome</keyword>
<dbReference type="PANTHER" id="PTHR43744:SF6">
    <property type="entry name" value="ABC TRANSPORTER PERMEASE PROTEIN YESQ-RELATED"/>
    <property type="match status" value="1"/>
</dbReference>
<dbReference type="Gene3D" id="1.10.3720.10">
    <property type="entry name" value="MetI-like"/>
    <property type="match status" value="1"/>
</dbReference>
<accession>A0A4Q9DNR5</accession>
<feature type="transmembrane region" description="Helical" evidence="7">
    <location>
        <begin position="150"/>
        <end position="168"/>
    </location>
</feature>
<dbReference type="InterPro" id="IPR000515">
    <property type="entry name" value="MetI-like"/>
</dbReference>
<dbReference type="OrthoDB" id="9771544at2"/>
<dbReference type="AlphaFoldDB" id="A0A4Q9DNR5"/>
<dbReference type="PROSITE" id="PS50928">
    <property type="entry name" value="ABC_TM1"/>
    <property type="match status" value="1"/>
</dbReference>
<dbReference type="RefSeq" id="WP_131016126.1">
    <property type="nucleotide sequence ID" value="NZ_SIRE01000019.1"/>
</dbReference>
<evidence type="ECO:0000256" key="6">
    <source>
        <dbReference type="ARBA" id="ARBA00023136"/>
    </source>
</evidence>
<name>A0A4Q9DNR5_9BACL</name>
<gene>
    <name evidence="9" type="ORF">EYB31_24775</name>
</gene>
<keyword evidence="5 7" id="KW-1133">Transmembrane helix</keyword>
<dbReference type="CDD" id="cd06261">
    <property type="entry name" value="TM_PBP2"/>
    <property type="match status" value="1"/>
</dbReference>
<dbReference type="SUPFAM" id="SSF161098">
    <property type="entry name" value="MetI-like"/>
    <property type="match status" value="1"/>
</dbReference>
<feature type="transmembrane region" description="Helical" evidence="7">
    <location>
        <begin position="108"/>
        <end position="130"/>
    </location>
</feature>
<evidence type="ECO:0000256" key="7">
    <source>
        <dbReference type="RuleBase" id="RU363032"/>
    </source>
</evidence>
<dbReference type="GO" id="GO:0055085">
    <property type="term" value="P:transmembrane transport"/>
    <property type="evidence" value="ECO:0007669"/>
    <property type="project" value="InterPro"/>
</dbReference>
<evidence type="ECO:0000256" key="1">
    <source>
        <dbReference type="ARBA" id="ARBA00004651"/>
    </source>
</evidence>
<organism evidence="9 10">
    <name type="scientific">Paenibacillus thalictri</name>
    <dbReference type="NCBI Taxonomy" id="2527873"/>
    <lineage>
        <taxon>Bacteria</taxon>
        <taxon>Bacillati</taxon>
        <taxon>Bacillota</taxon>
        <taxon>Bacilli</taxon>
        <taxon>Bacillales</taxon>
        <taxon>Paenibacillaceae</taxon>
        <taxon>Paenibacillus</taxon>
    </lineage>
</organism>
<keyword evidence="4 7" id="KW-0812">Transmembrane</keyword>
<evidence type="ECO:0000259" key="8">
    <source>
        <dbReference type="PROSITE" id="PS50928"/>
    </source>
</evidence>
<dbReference type="PANTHER" id="PTHR43744">
    <property type="entry name" value="ABC TRANSPORTER PERMEASE PROTEIN MG189-RELATED-RELATED"/>
    <property type="match status" value="1"/>
</dbReference>
<dbReference type="EMBL" id="SIRE01000019">
    <property type="protein sequence ID" value="TBL74541.1"/>
    <property type="molecule type" value="Genomic_DNA"/>
</dbReference>
<feature type="transmembrane region" description="Helical" evidence="7">
    <location>
        <begin position="244"/>
        <end position="265"/>
    </location>
</feature>
<evidence type="ECO:0000256" key="4">
    <source>
        <dbReference type="ARBA" id="ARBA00022692"/>
    </source>
</evidence>
<evidence type="ECO:0000256" key="2">
    <source>
        <dbReference type="ARBA" id="ARBA00022448"/>
    </source>
</evidence>